<evidence type="ECO:0000256" key="2">
    <source>
        <dbReference type="ARBA" id="ARBA00022741"/>
    </source>
</evidence>
<dbReference type="Proteomes" id="UP001440984">
    <property type="component" value="Unassembled WGS sequence"/>
</dbReference>
<feature type="domain" description="ATP-grasp" evidence="5">
    <location>
        <begin position="95"/>
        <end position="281"/>
    </location>
</feature>
<keyword evidence="7" id="KW-1185">Reference proteome</keyword>
<gene>
    <name evidence="6" type="ORF">ABJI51_37675</name>
</gene>
<name>A0ABV0LRA0_9PSEU</name>
<dbReference type="NCBIfam" id="TIGR00768">
    <property type="entry name" value="rimK_fam"/>
    <property type="match status" value="1"/>
</dbReference>
<dbReference type="InterPro" id="IPR016185">
    <property type="entry name" value="PreATP-grasp_dom_sf"/>
</dbReference>
<comment type="caution">
    <text evidence="6">The sequence shown here is derived from an EMBL/GenBank/DDBJ whole genome shotgun (WGS) entry which is preliminary data.</text>
</comment>
<dbReference type="Gene3D" id="3.30.1490.20">
    <property type="entry name" value="ATP-grasp fold, A domain"/>
    <property type="match status" value="1"/>
</dbReference>
<keyword evidence="1" id="KW-0479">Metal-binding</keyword>
<dbReference type="InterPro" id="IPR013651">
    <property type="entry name" value="ATP-grasp_RimK-type"/>
</dbReference>
<reference evidence="6 7" key="1">
    <citation type="submission" date="2024-05" db="EMBL/GenBank/DDBJ databases">
        <authorList>
            <person name="Zhao H."/>
            <person name="Xu Y."/>
            <person name="Lin S."/>
            <person name="Spain J.C."/>
            <person name="Zhou N.-Y."/>
        </authorList>
    </citation>
    <scope>NUCLEOTIDE SEQUENCE [LARGE SCALE GENOMIC DNA]</scope>
    <source>
        <strain evidence="6 7">NEAU-NG30</strain>
    </source>
</reference>
<evidence type="ECO:0000256" key="4">
    <source>
        <dbReference type="PROSITE-ProRule" id="PRU00409"/>
    </source>
</evidence>
<dbReference type="Gene3D" id="3.30.470.20">
    <property type="entry name" value="ATP-grasp fold, B domain"/>
    <property type="match status" value="1"/>
</dbReference>
<dbReference type="GO" id="GO:0016874">
    <property type="term" value="F:ligase activity"/>
    <property type="evidence" value="ECO:0007669"/>
    <property type="project" value="UniProtKB-KW"/>
</dbReference>
<organism evidence="6 7">
    <name type="scientific">Amycolatopsis melonis</name>
    <dbReference type="NCBI Taxonomy" id="3156488"/>
    <lineage>
        <taxon>Bacteria</taxon>
        <taxon>Bacillati</taxon>
        <taxon>Actinomycetota</taxon>
        <taxon>Actinomycetes</taxon>
        <taxon>Pseudonocardiales</taxon>
        <taxon>Pseudonocardiaceae</taxon>
        <taxon>Amycolatopsis</taxon>
    </lineage>
</organism>
<evidence type="ECO:0000256" key="1">
    <source>
        <dbReference type="ARBA" id="ARBA00022723"/>
    </source>
</evidence>
<proteinExistence type="predicted"/>
<dbReference type="EMBL" id="JBDZYD010000017">
    <property type="protein sequence ID" value="MEQ0564841.1"/>
    <property type="molecule type" value="Genomic_DNA"/>
</dbReference>
<dbReference type="InterPro" id="IPR013815">
    <property type="entry name" value="ATP_grasp_subdomain_1"/>
</dbReference>
<dbReference type="PROSITE" id="PS50975">
    <property type="entry name" value="ATP_GRASP"/>
    <property type="match status" value="1"/>
</dbReference>
<evidence type="ECO:0000256" key="3">
    <source>
        <dbReference type="ARBA" id="ARBA00022840"/>
    </source>
</evidence>
<dbReference type="SUPFAM" id="SSF52440">
    <property type="entry name" value="PreATP-grasp domain"/>
    <property type="match status" value="1"/>
</dbReference>
<accession>A0ABV0LRA0</accession>
<keyword evidence="2 4" id="KW-0547">Nucleotide-binding</keyword>
<keyword evidence="6" id="KW-0436">Ligase</keyword>
<evidence type="ECO:0000259" key="5">
    <source>
        <dbReference type="PROSITE" id="PS50975"/>
    </source>
</evidence>
<evidence type="ECO:0000313" key="6">
    <source>
        <dbReference type="EMBL" id="MEQ0564841.1"/>
    </source>
</evidence>
<dbReference type="RefSeq" id="WP_348955930.1">
    <property type="nucleotide sequence ID" value="NZ_JBDZYD010000017.1"/>
</dbReference>
<dbReference type="Gene3D" id="3.40.50.20">
    <property type="match status" value="1"/>
</dbReference>
<sequence>MTEPVDVLVAVTMLRPEERLLLDALRGRGLTAATGLTRDIGAVLNGTAPAPAALLVRNLSHRDAAQVARRAEAAGIPALNSAAALDVCHDKGLQALLFARHGIPHPRSFHAYTDEDVARCGEELGWPVVVKPLSASWGRGVVRLTGPETLAAWSGGRESADAAGKAFPVLVQEYVEKPEHDLRVIVIGNQPVVAIERRSTDWRTNTHLGASVRRTEITESITLLCKQVTDLVGPGFYGVDLVEDVRDRQLRVLEVNANPEFARSSREHGVNIAELLADHVAERIRGFLAAA</sequence>
<evidence type="ECO:0000313" key="7">
    <source>
        <dbReference type="Proteomes" id="UP001440984"/>
    </source>
</evidence>
<dbReference type="SUPFAM" id="SSF56059">
    <property type="entry name" value="Glutathione synthetase ATP-binding domain-like"/>
    <property type="match status" value="1"/>
</dbReference>
<dbReference type="PANTHER" id="PTHR21621:SF2">
    <property type="entry name" value="COENZYME GAMMA-F420-2:ALPHA-L-GLUTAMATE LIGASE"/>
    <property type="match status" value="1"/>
</dbReference>
<dbReference type="InterPro" id="IPR004666">
    <property type="entry name" value="Rp_bS6_RimK/Lys_biosynth_LsyX"/>
</dbReference>
<dbReference type="InterPro" id="IPR011761">
    <property type="entry name" value="ATP-grasp"/>
</dbReference>
<keyword evidence="3 4" id="KW-0067">ATP-binding</keyword>
<dbReference type="PANTHER" id="PTHR21621">
    <property type="entry name" value="RIBOSOMAL PROTEIN S6 MODIFICATION PROTEIN"/>
    <property type="match status" value="1"/>
</dbReference>
<protein>
    <submittedName>
        <fullName evidence="6">RimK family alpha-L-glutamate ligase</fullName>
    </submittedName>
</protein>
<dbReference type="Pfam" id="PF08443">
    <property type="entry name" value="RimK"/>
    <property type="match status" value="1"/>
</dbReference>